<keyword evidence="4" id="KW-0067">ATP-binding</keyword>
<dbReference type="InterPro" id="IPR036597">
    <property type="entry name" value="Fido-like_dom_sf"/>
</dbReference>
<dbReference type="RefSeq" id="WP_344348723.1">
    <property type="nucleotide sequence ID" value="NZ_BAAALC010000023.1"/>
</dbReference>
<name>A0A8J3KZ25_9ACTN</name>
<accession>A0A8J3KZ25</accession>
<dbReference type="GO" id="GO:0005524">
    <property type="term" value="F:ATP binding"/>
    <property type="evidence" value="ECO:0007669"/>
    <property type="project" value="UniProtKB-KW"/>
</dbReference>
<dbReference type="SUPFAM" id="SSF140931">
    <property type="entry name" value="Fic-like"/>
    <property type="match status" value="1"/>
</dbReference>
<keyword evidence="1" id="KW-0808">Transferase</keyword>
<evidence type="ECO:0000256" key="7">
    <source>
        <dbReference type="ARBA" id="ARBA00048696"/>
    </source>
</evidence>
<dbReference type="Gene3D" id="1.10.3290.10">
    <property type="entry name" value="Fido-like domain"/>
    <property type="match status" value="1"/>
</dbReference>
<proteinExistence type="predicted"/>
<gene>
    <name evidence="9" type="ORF">Cco03nite_83070</name>
</gene>
<organism evidence="9 10">
    <name type="scientific">Catellatospora coxensis</name>
    <dbReference type="NCBI Taxonomy" id="310354"/>
    <lineage>
        <taxon>Bacteria</taxon>
        <taxon>Bacillati</taxon>
        <taxon>Actinomycetota</taxon>
        <taxon>Actinomycetes</taxon>
        <taxon>Micromonosporales</taxon>
        <taxon>Micromonosporaceae</taxon>
        <taxon>Catellatospora</taxon>
    </lineage>
</organism>
<keyword evidence="2" id="KW-0548">Nucleotidyltransferase</keyword>
<dbReference type="PANTHER" id="PTHR39560:SF1">
    <property type="entry name" value="PROTEIN ADENYLYLTRANSFERASE FIC-RELATED"/>
    <property type="match status" value="1"/>
</dbReference>
<dbReference type="EC" id="2.7.7.108" evidence="5"/>
<dbReference type="AlphaFoldDB" id="A0A8J3KZ25"/>
<dbReference type="InterPro" id="IPR003812">
    <property type="entry name" value="Fido"/>
</dbReference>
<dbReference type="Proteomes" id="UP000630887">
    <property type="component" value="Unassembled WGS sequence"/>
</dbReference>
<evidence type="ECO:0000313" key="10">
    <source>
        <dbReference type="Proteomes" id="UP000630887"/>
    </source>
</evidence>
<dbReference type="EMBL" id="BONI01000160">
    <property type="protein sequence ID" value="GIG11607.1"/>
    <property type="molecule type" value="Genomic_DNA"/>
</dbReference>
<evidence type="ECO:0000313" key="9">
    <source>
        <dbReference type="EMBL" id="GIG11607.1"/>
    </source>
</evidence>
<comment type="caution">
    <text evidence="9">The sequence shown here is derived from an EMBL/GenBank/DDBJ whole genome shotgun (WGS) entry which is preliminary data.</text>
</comment>
<keyword evidence="3" id="KW-0547">Nucleotide-binding</keyword>
<comment type="catalytic activity">
    <reaction evidence="7">
        <text>L-tyrosyl-[protein] + ATP = O-(5'-adenylyl)-L-tyrosyl-[protein] + diphosphate</text>
        <dbReference type="Rhea" id="RHEA:54288"/>
        <dbReference type="Rhea" id="RHEA-COMP:10136"/>
        <dbReference type="Rhea" id="RHEA-COMP:13846"/>
        <dbReference type="ChEBI" id="CHEBI:30616"/>
        <dbReference type="ChEBI" id="CHEBI:33019"/>
        <dbReference type="ChEBI" id="CHEBI:46858"/>
        <dbReference type="ChEBI" id="CHEBI:83624"/>
        <dbReference type="EC" id="2.7.7.108"/>
    </reaction>
</comment>
<evidence type="ECO:0000259" key="8">
    <source>
        <dbReference type="PROSITE" id="PS51459"/>
    </source>
</evidence>
<dbReference type="GO" id="GO:0070733">
    <property type="term" value="F:AMPylase activity"/>
    <property type="evidence" value="ECO:0007669"/>
    <property type="project" value="UniProtKB-EC"/>
</dbReference>
<sequence length="190" mass="21438">MSQDPYVDPVTRVLRNRLGIVGEDRLRQVEAGLSYAALIDLSTRILPGNYDLAHLQRFHREIFGDLYPWAGEVRTVGIARSEPFCLPQHIEAYAGEVFAALAKEHYLRGLPRSTFVDRLTHYFAEVNAIHPFREGNGRAQRAFFRQLSREAGWAVNWSTLDPVTNVEASMASLRGDNSSLRRLLDGLVDG</sequence>
<evidence type="ECO:0000256" key="5">
    <source>
        <dbReference type="ARBA" id="ARBA00034531"/>
    </source>
</evidence>
<comment type="catalytic activity">
    <reaction evidence="6">
        <text>L-threonyl-[protein] + ATP = 3-O-(5'-adenylyl)-L-threonyl-[protein] + diphosphate</text>
        <dbReference type="Rhea" id="RHEA:54292"/>
        <dbReference type="Rhea" id="RHEA-COMP:11060"/>
        <dbReference type="Rhea" id="RHEA-COMP:13847"/>
        <dbReference type="ChEBI" id="CHEBI:30013"/>
        <dbReference type="ChEBI" id="CHEBI:30616"/>
        <dbReference type="ChEBI" id="CHEBI:33019"/>
        <dbReference type="ChEBI" id="CHEBI:138113"/>
        <dbReference type="EC" id="2.7.7.108"/>
    </reaction>
</comment>
<evidence type="ECO:0000256" key="4">
    <source>
        <dbReference type="ARBA" id="ARBA00022840"/>
    </source>
</evidence>
<dbReference type="GO" id="GO:0051302">
    <property type="term" value="P:regulation of cell division"/>
    <property type="evidence" value="ECO:0007669"/>
    <property type="project" value="TreeGrafter"/>
</dbReference>
<dbReference type="Pfam" id="PF02661">
    <property type="entry name" value="Fic"/>
    <property type="match status" value="1"/>
</dbReference>
<protein>
    <recommendedName>
        <fullName evidence="5">protein adenylyltransferase</fullName>
        <ecNumber evidence="5">2.7.7.108</ecNumber>
    </recommendedName>
</protein>
<reference evidence="9 10" key="1">
    <citation type="submission" date="2021-01" db="EMBL/GenBank/DDBJ databases">
        <title>Whole genome shotgun sequence of Catellatospora coxensis NBRC 107359.</title>
        <authorList>
            <person name="Komaki H."/>
            <person name="Tamura T."/>
        </authorList>
    </citation>
    <scope>NUCLEOTIDE SEQUENCE [LARGE SCALE GENOMIC DNA]</scope>
    <source>
        <strain evidence="9 10">NBRC 107359</strain>
    </source>
</reference>
<evidence type="ECO:0000256" key="6">
    <source>
        <dbReference type="ARBA" id="ARBA00047939"/>
    </source>
</evidence>
<dbReference type="PROSITE" id="PS51459">
    <property type="entry name" value="FIDO"/>
    <property type="match status" value="1"/>
</dbReference>
<evidence type="ECO:0000256" key="2">
    <source>
        <dbReference type="ARBA" id="ARBA00022695"/>
    </source>
</evidence>
<evidence type="ECO:0000256" key="3">
    <source>
        <dbReference type="ARBA" id="ARBA00022741"/>
    </source>
</evidence>
<evidence type="ECO:0000256" key="1">
    <source>
        <dbReference type="ARBA" id="ARBA00022679"/>
    </source>
</evidence>
<dbReference type="PANTHER" id="PTHR39560">
    <property type="entry name" value="PROTEIN ADENYLYLTRANSFERASE FIC-RELATED"/>
    <property type="match status" value="1"/>
</dbReference>
<keyword evidence="10" id="KW-1185">Reference proteome</keyword>
<feature type="domain" description="Fido" evidence="8">
    <location>
        <begin position="50"/>
        <end position="189"/>
    </location>
</feature>